<evidence type="ECO:0000313" key="1">
    <source>
        <dbReference type="EMBL" id="AMM34137.1"/>
    </source>
</evidence>
<name>A0A127A4R0_9MICC</name>
<reference evidence="1 2" key="1">
    <citation type="submission" date="2016-02" db="EMBL/GenBank/DDBJ databases">
        <title>Complete genome of Sinomonas atrocyanea KCTC 3377.</title>
        <authorList>
            <person name="Kim K.M."/>
        </authorList>
    </citation>
    <scope>NUCLEOTIDE SEQUENCE [LARGE SCALE GENOMIC DNA]</scope>
    <source>
        <strain evidence="1 2">KCTC 3377</strain>
    </source>
</reference>
<accession>A0A127A4R0</accession>
<dbReference type="OrthoDB" id="4951508at2"/>
<organism evidence="1 2">
    <name type="scientific">Sinomonas atrocyanea</name>
    <dbReference type="NCBI Taxonomy" id="37927"/>
    <lineage>
        <taxon>Bacteria</taxon>
        <taxon>Bacillati</taxon>
        <taxon>Actinomycetota</taxon>
        <taxon>Actinomycetes</taxon>
        <taxon>Micrococcales</taxon>
        <taxon>Micrococcaceae</taxon>
        <taxon>Sinomonas</taxon>
    </lineage>
</organism>
<dbReference type="AlphaFoldDB" id="A0A127A4R0"/>
<protein>
    <submittedName>
        <fullName evidence="1">Uncharacterized protein</fullName>
    </submittedName>
</protein>
<sequence>MSKLSLKRKAAIAVATAGLVGIGGTAAIAYWTTTGTGTGSANASAGGGTVTLHSSFAAGLAPGQSTAVAYTADNANDSSTKVGALAATVATSDPQCSPSWFTVTANTSNTTVAGKSTGTQVGSGTLTFLDPDVNQDACKTATITVNVTSN</sequence>
<dbReference type="Proteomes" id="UP000070134">
    <property type="component" value="Chromosome"/>
</dbReference>
<dbReference type="KEGG" id="satk:SA2016_3477"/>
<dbReference type="RefSeq" id="WP_066500459.1">
    <property type="nucleotide sequence ID" value="NZ_BJMO01000038.1"/>
</dbReference>
<evidence type="ECO:0000313" key="2">
    <source>
        <dbReference type="Proteomes" id="UP000070134"/>
    </source>
</evidence>
<dbReference type="STRING" id="37927.SA2016_3477"/>
<gene>
    <name evidence="1" type="ORF">SA2016_3477</name>
</gene>
<proteinExistence type="predicted"/>
<keyword evidence="2" id="KW-1185">Reference proteome</keyword>
<dbReference type="PATRIC" id="fig|37927.3.peg.3568"/>
<dbReference type="EMBL" id="CP014518">
    <property type="protein sequence ID" value="AMM34137.1"/>
    <property type="molecule type" value="Genomic_DNA"/>
</dbReference>